<dbReference type="AlphaFoldDB" id="A0A315E488"/>
<organism evidence="3 4">
    <name type="scientific">Limnohabitans parvus II-B4</name>
    <dbReference type="NCBI Taxonomy" id="1293052"/>
    <lineage>
        <taxon>Bacteria</taxon>
        <taxon>Pseudomonadati</taxon>
        <taxon>Pseudomonadota</taxon>
        <taxon>Betaproteobacteria</taxon>
        <taxon>Burkholderiales</taxon>
        <taxon>Comamonadaceae</taxon>
        <taxon>Limnohabitans</taxon>
    </lineage>
</organism>
<keyword evidence="2" id="KW-0732">Signal</keyword>
<dbReference type="InterPro" id="IPR042100">
    <property type="entry name" value="Bug_dom1"/>
</dbReference>
<feature type="signal peptide" evidence="2">
    <location>
        <begin position="1"/>
        <end position="27"/>
    </location>
</feature>
<comment type="similarity">
    <text evidence="1">Belongs to the UPF0065 (bug) family.</text>
</comment>
<dbReference type="Proteomes" id="UP000250790">
    <property type="component" value="Unassembled WGS sequence"/>
</dbReference>
<dbReference type="Pfam" id="PF03401">
    <property type="entry name" value="TctC"/>
    <property type="match status" value="1"/>
</dbReference>
<dbReference type="PANTHER" id="PTHR42928">
    <property type="entry name" value="TRICARBOXYLATE-BINDING PROTEIN"/>
    <property type="match status" value="1"/>
</dbReference>
<dbReference type="Gene3D" id="3.40.190.10">
    <property type="entry name" value="Periplasmic binding protein-like II"/>
    <property type="match status" value="1"/>
</dbReference>
<evidence type="ECO:0000256" key="2">
    <source>
        <dbReference type="SAM" id="SignalP"/>
    </source>
</evidence>
<evidence type="ECO:0000313" key="4">
    <source>
        <dbReference type="Proteomes" id="UP000250790"/>
    </source>
</evidence>
<gene>
    <name evidence="3" type="ORF">B9Z37_13935</name>
</gene>
<proteinExistence type="inferred from homology"/>
<evidence type="ECO:0000313" key="3">
    <source>
        <dbReference type="EMBL" id="PUE52161.1"/>
    </source>
</evidence>
<dbReference type="SUPFAM" id="SSF53850">
    <property type="entry name" value="Periplasmic binding protein-like II"/>
    <property type="match status" value="1"/>
</dbReference>
<keyword evidence="4" id="KW-1185">Reference proteome</keyword>
<name>A0A315E488_9BURK</name>
<evidence type="ECO:0000256" key="1">
    <source>
        <dbReference type="ARBA" id="ARBA00006987"/>
    </source>
</evidence>
<dbReference type="PANTHER" id="PTHR42928:SF5">
    <property type="entry name" value="BLR1237 PROTEIN"/>
    <property type="match status" value="1"/>
</dbReference>
<dbReference type="PIRSF" id="PIRSF017082">
    <property type="entry name" value="YflP"/>
    <property type="match status" value="1"/>
</dbReference>
<dbReference type="CDD" id="cd07012">
    <property type="entry name" value="PBP2_Bug_TTT"/>
    <property type="match status" value="1"/>
</dbReference>
<protein>
    <submittedName>
        <fullName evidence="3">TctC</fullName>
    </submittedName>
</protein>
<accession>A0A315E488</accession>
<comment type="caution">
    <text evidence="3">The sequence shown here is derived from an EMBL/GenBank/DDBJ whole genome shotgun (WGS) entry which is preliminary data.</text>
</comment>
<dbReference type="Gene3D" id="3.40.190.150">
    <property type="entry name" value="Bordetella uptake gene, domain 1"/>
    <property type="match status" value="1"/>
</dbReference>
<feature type="chain" id="PRO_5016370600" evidence="2">
    <location>
        <begin position="28"/>
        <end position="323"/>
    </location>
</feature>
<reference evidence="3 4" key="1">
    <citation type="submission" date="2017-04" db="EMBL/GenBank/DDBJ databases">
        <title>Unexpected and diverse lifestyles within the genus Limnohabitans.</title>
        <authorList>
            <person name="Kasalicky V."/>
            <person name="Mehrshad M."/>
            <person name="Andrei S.-A."/>
            <person name="Salcher M."/>
            <person name="Kratochvilova H."/>
            <person name="Simek K."/>
            <person name="Ghai R."/>
        </authorList>
    </citation>
    <scope>NUCLEOTIDE SEQUENCE [LARGE SCALE GENOMIC DNA]</scope>
    <source>
        <strain evidence="3 4">II-B4</strain>
    </source>
</reference>
<dbReference type="EMBL" id="NESN01000005">
    <property type="protein sequence ID" value="PUE52161.1"/>
    <property type="molecule type" value="Genomic_DNA"/>
</dbReference>
<dbReference type="InterPro" id="IPR005064">
    <property type="entry name" value="BUG"/>
</dbReference>
<dbReference type="OrthoDB" id="8678477at2"/>
<dbReference type="RefSeq" id="WP_108313605.1">
    <property type="nucleotide sequence ID" value="NZ_NESN01000005.1"/>
</dbReference>
<sequence>MTHSFIRTCLIGSLGLLLGTCSLAQTAAWPSKPVKFVNSWPAGGPSDILARAVGDVLQKQFGQPFVVDNKPGAAGNVGADQVAKSAPDGHSLLWGIDTTHTINPHIYKAMPFKEADLKPLVVISSSGLLLGVHPSTGFKTAKDFLQAARERSLNFSSGGNGSPGHLWVNMANISAATRLTHIPYRGNSPAVMAVVSGEVDGGTLATPGMLPQVKGGKVTALAVTSRKRSRLAPEVPTVAEAGFKDLESEVLYVVMAPINTPEPLMQTMAKAITDALARPELQTRLNDLDMAYEGLSGSAATQRLKTLSDQYGRVIRATGMKVD</sequence>